<dbReference type="AlphaFoldDB" id="A0A5C3M7I7"/>
<keyword evidence="1" id="KW-0472">Membrane</keyword>
<dbReference type="OrthoDB" id="3358048at2759"/>
<accession>A0A5C3M7I7</accession>
<gene>
    <name evidence="2" type="ORF">BDQ12DRAFT_734000</name>
</gene>
<dbReference type="Proteomes" id="UP000308652">
    <property type="component" value="Unassembled WGS sequence"/>
</dbReference>
<feature type="transmembrane region" description="Helical" evidence="1">
    <location>
        <begin position="47"/>
        <end position="68"/>
    </location>
</feature>
<evidence type="ECO:0000313" key="2">
    <source>
        <dbReference type="EMBL" id="TFK40807.1"/>
    </source>
</evidence>
<feature type="transmembrane region" description="Helical" evidence="1">
    <location>
        <begin position="155"/>
        <end position="175"/>
    </location>
</feature>
<proteinExistence type="predicted"/>
<organism evidence="2 3">
    <name type="scientific">Crucibulum laeve</name>
    <dbReference type="NCBI Taxonomy" id="68775"/>
    <lineage>
        <taxon>Eukaryota</taxon>
        <taxon>Fungi</taxon>
        <taxon>Dikarya</taxon>
        <taxon>Basidiomycota</taxon>
        <taxon>Agaricomycotina</taxon>
        <taxon>Agaricomycetes</taxon>
        <taxon>Agaricomycetidae</taxon>
        <taxon>Agaricales</taxon>
        <taxon>Agaricineae</taxon>
        <taxon>Nidulariaceae</taxon>
        <taxon>Crucibulum</taxon>
    </lineage>
</organism>
<feature type="transmembrane region" description="Helical" evidence="1">
    <location>
        <begin position="88"/>
        <end position="111"/>
    </location>
</feature>
<evidence type="ECO:0000313" key="3">
    <source>
        <dbReference type="Proteomes" id="UP000308652"/>
    </source>
</evidence>
<dbReference type="EMBL" id="ML213596">
    <property type="protein sequence ID" value="TFK40807.1"/>
    <property type="molecule type" value="Genomic_DNA"/>
</dbReference>
<sequence length="195" mass="22511">MDTIRRRVPFKFSEEKEEKETEVLDEQEQDELIEKLRRENEISNRQYLVLIRVVLALSALLQFVFLFSPSKSSPLFSLFPAASVGEDLSMPLPTLFIMLSLFVHLNLAFLFHPNEIRMLLQLNQNPSPLSYELLYTLSAVPPTLSAFLWRPWQTTLWWCFTPMIVFIVHTVMSAIDNGNESIADLETMKYVAPGA</sequence>
<name>A0A5C3M7I7_9AGAR</name>
<reference evidence="2 3" key="1">
    <citation type="journal article" date="2019" name="Nat. Ecol. Evol.">
        <title>Megaphylogeny resolves global patterns of mushroom evolution.</title>
        <authorList>
            <person name="Varga T."/>
            <person name="Krizsan K."/>
            <person name="Foldi C."/>
            <person name="Dima B."/>
            <person name="Sanchez-Garcia M."/>
            <person name="Sanchez-Ramirez S."/>
            <person name="Szollosi G.J."/>
            <person name="Szarkandi J.G."/>
            <person name="Papp V."/>
            <person name="Albert L."/>
            <person name="Andreopoulos W."/>
            <person name="Angelini C."/>
            <person name="Antonin V."/>
            <person name="Barry K.W."/>
            <person name="Bougher N.L."/>
            <person name="Buchanan P."/>
            <person name="Buyck B."/>
            <person name="Bense V."/>
            <person name="Catcheside P."/>
            <person name="Chovatia M."/>
            <person name="Cooper J."/>
            <person name="Damon W."/>
            <person name="Desjardin D."/>
            <person name="Finy P."/>
            <person name="Geml J."/>
            <person name="Haridas S."/>
            <person name="Hughes K."/>
            <person name="Justo A."/>
            <person name="Karasinski D."/>
            <person name="Kautmanova I."/>
            <person name="Kiss B."/>
            <person name="Kocsube S."/>
            <person name="Kotiranta H."/>
            <person name="LaButti K.M."/>
            <person name="Lechner B.E."/>
            <person name="Liimatainen K."/>
            <person name="Lipzen A."/>
            <person name="Lukacs Z."/>
            <person name="Mihaltcheva S."/>
            <person name="Morgado L.N."/>
            <person name="Niskanen T."/>
            <person name="Noordeloos M.E."/>
            <person name="Ohm R.A."/>
            <person name="Ortiz-Santana B."/>
            <person name="Ovrebo C."/>
            <person name="Racz N."/>
            <person name="Riley R."/>
            <person name="Savchenko A."/>
            <person name="Shiryaev A."/>
            <person name="Soop K."/>
            <person name="Spirin V."/>
            <person name="Szebenyi C."/>
            <person name="Tomsovsky M."/>
            <person name="Tulloss R.E."/>
            <person name="Uehling J."/>
            <person name="Grigoriev I.V."/>
            <person name="Vagvolgyi C."/>
            <person name="Papp T."/>
            <person name="Martin F.M."/>
            <person name="Miettinen O."/>
            <person name="Hibbett D.S."/>
            <person name="Nagy L.G."/>
        </authorList>
    </citation>
    <scope>NUCLEOTIDE SEQUENCE [LARGE SCALE GENOMIC DNA]</scope>
    <source>
        <strain evidence="2 3">CBS 166.37</strain>
    </source>
</reference>
<keyword evidence="3" id="KW-1185">Reference proteome</keyword>
<keyword evidence="1" id="KW-1133">Transmembrane helix</keyword>
<protein>
    <submittedName>
        <fullName evidence="2">Uncharacterized protein</fullName>
    </submittedName>
</protein>
<keyword evidence="1" id="KW-0812">Transmembrane</keyword>
<evidence type="ECO:0000256" key="1">
    <source>
        <dbReference type="SAM" id="Phobius"/>
    </source>
</evidence>